<reference evidence="7 8" key="1">
    <citation type="submission" date="2021-03" db="EMBL/GenBank/DDBJ databases">
        <title>Genomic Encyclopedia of Type Strains, Phase IV (KMG-IV): sequencing the most valuable type-strain genomes for metagenomic binning, comparative biology and taxonomic classification.</title>
        <authorList>
            <person name="Goeker M."/>
        </authorList>
    </citation>
    <scope>NUCLEOTIDE SEQUENCE [LARGE SCALE GENOMIC DNA]</scope>
    <source>
        <strain evidence="7 8">DSM 101953</strain>
    </source>
</reference>
<dbReference type="SUPFAM" id="SSF46894">
    <property type="entry name" value="C-terminal effector domain of the bipartite response regulators"/>
    <property type="match status" value="1"/>
</dbReference>
<dbReference type="Pfam" id="PF00072">
    <property type="entry name" value="Response_reg"/>
    <property type="match status" value="1"/>
</dbReference>
<keyword evidence="8" id="KW-1185">Reference proteome</keyword>
<name>A0ABS4NJV7_9BACL</name>
<evidence type="ECO:0000256" key="3">
    <source>
        <dbReference type="ARBA" id="ARBA00023125"/>
    </source>
</evidence>
<protein>
    <submittedName>
        <fullName evidence="7">NarL family two-component system response regulator LiaR</fullName>
    </submittedName>
</protein>
<keyword evidence="3" id="KW-0238">DNA-binding</keyword>
<dbReference type="PANTHER" id="PTHR43214:SF44">
    <property type="entry name" value="TWO-COMPONENT RESPONSE REGULATOR"/>
    <property type="match status" value="1"/>
</dbReference>
<dbReference type="InterPro" id="IPR001789">
    <property type="entry name" value="Sig_transdc_resp-reg_receiver"/>
</dbReference>
<dbReference type="InterPro" id="IPR039420">
    <property type="entry name" value="WalR-like"/>
</dbReference>
<dbReference type="InterPro" id="IPR058245">
    <property type="entry name" value="NreC/VraR/RcsB-like_REC"/>
</dbReference>
<dbReference type="RefSeq" id="WP_209868862.1">
    <property type="nucleotide sequence ID" value="NZ_JAGGLV010000001.1"/>
</dbReference>
<dbReference type="EMBL" id="JAGGLV010000001">
    <property type="protein sequence ID" value="MBP2110328.1"/>
    <property type="molecule type" value="Genomic_DNA"/>
</dbReference>
<dbReference type="InterPro" id="IPR011006">
    <property type="entry name" value="CheY-like_superfamily"/>
</dbReference>
<keyword evidence="4" id="KW-0804">Transcription</keyword>
<keyword evidence="2" id="KW-0805">Transcription regulation</keyword>
<evidence type="ECO:0000313" key="7">
    <source>
        <dbReference type="EMBL" id="MBP2110328.1"/>
    </source>
</evidence>
<feature type="domain" description="Response regulatory" evidence="6">
    <location>
        <begin position="4"/>
        <end position="122"/>
    </location>
</feature>
<accession>A0ABS4NJV7</accession>
<feature type="modified residue" description="4-aspartylphosphate" evidence="5">
    <location>
        <position position="55"/>
    </location>
</feature>
<keyword evidence="1 5" id="KW-0597">Phosphoprotein</keyword>
<evidence type="ECO:0000256" key="4">
    <source>
        <dbReference type="ARBA" id="ARBA00023163"/>
    </source>
</evidence>
<comment type="caution">
    <text evidence="7">The sequence shown here is derived from an EMBL/GenBank/DDBJ whole genome shotgun (WGS) entry which is preliminary data.</text>
</comment>
<dbReference type="Proteomes" id="UP000773462">
    <property type="component" value="Unassembled WGS sequence"/>
</dbReference>
<dbReference type="PROSITE" id="PS50110">
    <property type="entry name" value="RESPONSE_REGULATORY"/>
    <property type="match status" value="1"/>
</dbReference>
<evidence type="ECO:0000256" key="5">
    <source>
        <dbReference type="PROSITE-ProRule" id="PRU00169"/>
    </source>
</evidence>
<dbReference type="InterPro" id="IPR016032">
    <property type="entry name" value="Sig_transdc_resp-reg_C-effctor"/>
</dbReference>
<dbReference type="CDD" id="cd17535">
    <property type="entry name" value="REC_NarL-like"/>
    <property type="match status" value="1"/>
</dbReference>
<dbReference type="Gene3D" id="3.40.50.2300">
    <property type="match status" value="1"/>
</dbReference>
<dbReference type="PANTHER" id="PTHR43214">
    <property type="entry name" value="TWO-COMPONENT RESPONSE REGULATOR"/>
    <property type="match status" value="1"/>
</dbReference>
<evidence type="ECO:0000259" key="6">
    <source>
        <dbReference type="PROSITE" id="PS50110"/>
    </source>
</evidence>
<evidence type="ECO:0000313" key="8">
    <source>
        <dbReference type="Proteomes" id="UP000773462"/>
    </source>
</evidence>
<evidence type="ECO:0000256" key="2">
    <source>
        <dbReference type="ARBA" id="ARBA00023015"/>
    </source>
</evidence>
<gene>
    <name evidence="7" type="ORF">J2Z70_000467</name>
</gene>
<sequence length="212" mass="23853">MEIQILIVEDDAVWRSMLARFLNSEPGLQVIHTTATKEEALAFCTSHTVDVVLMDLNLTEHHLDGLQATLELSLTGNEARVIVLTSLADERTILDAFTAGAIQYVSKSDFRLIPGTIREAMRSRSPQSVLVREFLRLKEAEQYNRLTLAEKEIISLSEAGNGRQAMMRSLRKSEGTLKNQITSILRKFNSKSLKEVVRAIKSRGLTDRELEL</sequence>
<organism evidence="7 8">
    <name type="scientific">Paenibacillus silagei</name>
    <dbReference type="NCBI Taxonomy" id="1670801"/>
    <lineage>
        <taxon>Bacteria</taxon>
        <taxon>Bacillati</taxon>
        <taxon>Bacillota</taxon>
        <taxon>Bacilli</taxon>
        <taxon>Bacillales</taxon>
        <taxon>Paenibacillaceae</taxon>
        <taxon>Paenibacillus</taxon>
    </lineage>
</organism>
<proteinExistence type="predicted"/>
<evidence type="ECO:0000256" key="1">
    <source>
        <dbReference type="ARBA" id="ARBA00022553"/>
    </source>
</evidence>
<dbReference type="SMART" id="SM00448">
    <property type="entry name" value="REC"/>
    <property type="match status" value="1"/>
</dbReference>
<dbReference type="SUPFAM" id="SSF52172">
    <property type="entry name" value="CheY-like"/>
    <property type="match status" value="1"/>
</dbReference>